<dbReference type="InterPro" id="IPR036291">
    <property type="entry name" value="NAD(P)-bd_dom_sf"/>
</dbReference>
<dbReference type="PANTHER" id="PTHR10160">
    <property type="entry name" value="NAD(P) TRANSHYDROGENASE"/>
    <property type="match status" value="1"/>
</dbReference>
<feature type="domain" description="Alanine dehydrogenase/pyridine nucleotide transhydrogenase NAD(H)-binding" evidence="6">
    <location>
        <begin position="1"/>
        <end position="76"/>
    </location>
</feature>
<evidence type="ECO:0000313" key="8">
    <source>
        <dbReference type="Proteomes" id="UP000274429"/>
    </source>
</evidence>
<dbReference type="GO" id="GO:0006740">
    <property type="term" value="P:NADPH regeneration"/>
    <property type="evidence" value="ECO:0007669"/>
    <property type="project" value="TreeGrafter"/>
</dbReference>
<dbReference type="Pfam" id="PF01262">
    <property type="entry name" value="AlaDh_PNT_C"/>
    <property type="match status" value="1"/>
</dbReference>
<dbReference type="EMBL" id="UYWX01003180">
    <property type="protein sequence ID" value="VDM23609.1"/>
    <property type="molecule type" value="Genomic_DNA"/>
</dbReference>
<dbReference type="STRING" id="6205.A0A0R3WSY6"/>
<evidence type="ECO:0000256" key="2">
    <source>
        <dbReference type="ARBA" id="ARBA00022857"/>
    </source>
</evidence>
<dbReference type="SUPFAM" id="SSF51735">
    <property type="entry name" value="NAD(P)-binding Rossmann-fold domains"/>
    <property type="match status" value="1"/>
</dbReference>
<comment type="catalytic activity">
    <reaction evidence="5">
        <text>NAD(+) + NADPH + H(+)(in) = NADH + NADP(+) + H(+)(out)</text>
        <dbReference type="Rhea" id="RHEA:47992"/>
        <dbReference type="ChEBI" id="CHEBI:15378"/>
        <dbReference type="ChEBI" id="CHEBI:57540"/>
        <dbReference type="ChEBI" id="CHEBI:57783"/>
        <dbReference type="ChEBI" id="CHEBI:57945"/>
        <dbReference type="ChEBI" id="CHEBI:58349"/>
        <dbReference type="EC" id="7.1.1.1"/>
    </reaction>
</comment>
<organism evidence="9">
    <name type="scientific">Hydatigena taeniaeformis</name>
    <name type="common">Feline tapeworm</name>
    <name type="synonym">Taenia taeniaeformis</name>
    <dbReference type="NCBI Taxonomy" id="6205"/>
    <lineage>
        <taxon>Eukaryota</taxon>
        <taxon>Metazoa</taxon>
        <taxon>Spiralia</taxon>
        <taxon>Lophotrochozoa</taxon>
        <taxon>Platyhelminthes</taxon>
        <taxon>Cestoda</taxon>
        <taxon>Eucestoda</taxon>
        <taxon>Cyclophyllidea</taxon>
        <taxon>Taeniidae</taxon>
        <taxon>Hydatigera</taxon>
    </lineage>
</organism>
<dbReference type="AlphaFoldDB" id="A0A0R3WSY6"/>
<evidence type="ECO:0000256" key="5">
    <source>
        <dbReference type="ARBA" id="ARBA00048202"/>
    </source>
</evidence>
<evidence type="ECO:0000313" key="9">
    <source>
        <dbReference type="WBParaSite" id="TTAC_0000387601-mRNA-1"/>
    </source>
</evidence>
<dbReference type="OrthoDB" id="37244at2759"/>
<reference evidence="7 8" key="2">
    <citation type="submission" date="2018-11" db="EMBL/GenBank/DDBJ databases">
        <authorList>
            <consortium name="Pathogen Informatics"/>
        </authorList>
    </citation>
    <scope>NUCLEOTIDE SEQUENCE [LARGE SCALE GENOMIC DNA]</scope>
</reference>
<dbReference type="GO" id="GO:0008750">
    <property type="term" value="F:proton-translocating NAD(P)+ transhydrogenase activity"/>
    <property type="evidence" value="ECO:0007669"/>
    <property type="project" value="UniProtKB-EC"/>
</dbReference>
<evidence type="ECO:0000313" key="7">
    <source>
        <dbReference type="EMBL" id="VDM23609.1"/>
    </source>
</evidence>
<proteinExistence type="predicted"/>
<dbReference type="Gene3D" id="3.40.50.720">
    <property type="entry name" value="NAD(P)-binding Rossmann-like Domain"/>
    <property type="match status" value="1"/>
</dbReference>
<evidence type="ECO:0000256" key="3">
    <source>
        <dbReference type="ARBA" id="ARBA00022967"/>
    </source>
</evidence>
<accession>A0A0R3WSY6</accession>
<dbReference type="InterPro" id="IPR007698">
    <property type="entry name" value="AlaDH/PNT_NAD(H)-bd"/>
</dbReference>
<keyword evidence="8" id="KW-1185">Reference proteome</keyword>
<dbReference type="GO" id="GO:0050661">
    <property type="term" value="F:NADP binding"/>
    <property type="evidence" value="ECO:0007669"/>
    <property type="project" value="TreeGrafter"/>
</dbReference>
<reference evidence="9" key="1">
    <citation type="submission" date="2017-02" db="UniProtKB">
        <authorList>
            <consortium name="WormBaseParasite"/>
        </authorList>
    </citation>
    <scope>IDENTIFICATION</scope>
</reference>
<gene>
    <name evidence="7" type="ORF">TTAC_LOCUS3861</name>
</gene>
<evidence type="ECO:0000256" key="4">
    <source>
        <dbReference type="ARBA" id="ARBA00023027"/>
    </source>
</evidence>
<dbReference type="WBParaSite" id="TTAC_0000387601-mRNA-1">
    <property type="protein sequence ID" value="TTAC_0000387601-mRNA-1"/>
    <property type="gene ID" value="TTAC_0000387601"/>
</dbReference>
<dbReference type="Proteomes" id="UP000274429">
    <property type="component" value="Unassembled WGS sequence"/>
</dbReference>
<keyword evidence="3" id="KW-1278">Translocase</keyword>
<evidence type="ECO:0000256" key="1">
    <source>
        <dbReference type="ARBA" id="ARBA00012943"/>
    </source>
</evidence>
<dbReference type="PANTHER" id="PTHR10160:SF19">
    <property type="entry name" value="PROTON-TRANSLOCATING NAD(P)(+) TRANSHYDROGENASE"/>
    <property type="match status" value="1"/>
</dbReference>
<dbReference type="EC" id="7.1.1.1" evidence="1"/>
<protein>
    <recommendedName>
        <fullName evidence="1">proton-translocating NAD(P)(+) transhydrogenase</fullName>
        <ecNumber evidence="1">7.1.1.1</ecNumber>
    </recommendedName>
</protein>
<evidence type="ECO:0000259" key="6">
    <source>
        <dbReference type="Pfam" id="PF01262"/>
    </source>
</evidence>
<dbReference type="GO" id="GO:0005743">
    <property type="term" value="C:mitochondrial inner membrane"/>
    <property type="evidence" value="ECO:0007669"/>
    <property type="project" value="TreeGrafter"/>
</dbReference>
<name>A0A0R3WSY6_HYDTA</name>
<keyword evidence="2" id="KW-0521">NADP</keyword>
<keyword evidence="4" id="KW-0520">NAD</keyword>
<sequence>MVDSMRPGAVIVDLAAEAGGNVETTRPGELYVGGANQVVHIGYTDFPSRLAGQASALFANNLTNFLVAMMPKDKALPVENIARVVKVEG</sequence>